<protein>
    <submittedName>
        <fullName evidence="2">Uncharacterized membrane protein</fullName>
    </submittedName>
</protein>
<organism evidence="2 3">
    <name type="scientific">Micromonospora purpureochromogenes</name>
    <dbReference type="NCBI Taxonomy" id="47872"/>
    <lineage>
        <taxon>Bacteria</taxon>
        <taxon>Bacillati</taxon>
        <taxon>Actinomycetota</taxon>
        <taxon>Actinomycetes</taxon>
        <taxon>Micromonosporales</taxon>
        <taxon>Micromonosporaceae</taxon>
        <taxon>Micromonospora</taxon>
    </lineage>
</organism>
<dbReference type="AlphaFoldDB" id="A0A1C4UDJ3"/>
<name>A0A1C4UDJ3_9ACTN</name>
<sequence>MLEVILVTALLGFRLLGALGVRRFATWAASVAHAMAVMLVVTASAHFVPPSVTVMPNHADLVRMVPPVVPFADAMVYLTGVLELLGAVGLVLTATRWAAGVSLAALYVLLLPANVYAAVNDVPFNGDEPTPLWLRIPQQVLYIAIAVWVARSADSTVARRVLHLPRSGVARSATVAR</sequence>
<keyword evidence="1" id="KW-1133">Transmembrane helix</keyword>
<keyword evidence="1" id="KW-0472">Membrane</keyword>
<evidence type="ECO:0000313" key="2">
    <source>
        <dbReference type="EMBL" id="SCE69721.1"/>
    </source>
</evidence>
<dbReference type="EMBL" id="LT607410">
    <property type="protein sequence ID" value="SCE69721.1"/>
    <property type="molecule type" value="Genomic_DNA"/>
</dbReference>
<feature type="transmembrane region" description="Helical" evidence="1">
    <location>
        <begin position="99"/>
        <end position="119"/>
    </location>
</feature>
<dbReference type="RefSeq" id="WP_088959420.1">
    <property type="nucleotide sequence ID" value="NZ_LT607410.1"/>
</dbReference>
<dbReference type="PANTHER" id="PTHR36974">
    <property type="entry name" value="MEMBRANE PROTEIN-RELATED"/>
    <property type="match status" value="1"/>
</dbReference>
<feature type="transmembrane region" description="Helical" evidence="1">
    <location>
        <begin position="131"/>
        <end position="150"/>
    </location>
</feature>
<reference evidence="2 3" key="1">
    <citation type="submission" date="2016-06" db="EMBL/GenBank/DDBJ databases">
        <authorList>
            <person name="Kjaerup R.B."/>
            <person name="Dalgaard T.S."/>
            <person name="Juul-Madsen H.R."/>
        </authorList>
    </citation>
    <scope>NUCLEOTIDE SEQUENCE [LARGE SCALE GENOMIC DNA]</scope>
    <source>
        <strain evidence="2 3">DSM 43821</strain>
    </source>
</reference>
<dbReference type="PANTHER" id="PTHR36974:SF1">
    <property type="entry name" value="DOXX FAMILY MEMBRANE PROTEIN"/>
    <property type="match status" value="1"/>
</dbReference>
<accession>A0A1C4UDJ3</accession>
<gene>
    <name evidence="2" type="ORF">GA0074696_0292</name>
</gene>
<feature type="transmembrane region" description="Helical" evidence="1">
    <location>
        <begin position="24"/>
        <end position="48"/>
    </location>
</feature>
<evidence type="ECO:0000313" key="3">
    <source>
        <dbReference type="Proteomes" id="UP000198228"/>
    </source>
</evidence>
<dbReference type="Proteomes" id="UP000198228">
    <property type="component" value="Chromosome I"/>
</dbReference>
<feature type="transmembrane region" description="Helical" evidence="1">
    <location>
        <begin position="68"/>
        <end position="92"/>
    </location>
</feature>
<evidence type="ECO:0000256" key="1">
    <source>
        <dbReference type="SAM" id="Phobius"/>
    </source>
</evidence>
<keyword evidence="1" id="KW-0812">Transmembrane</keyword>
<proteinExistence type="predicted"/>